<dbReference type="EMBL" id="CP036268">
    <property type="protein sequence ID" value="QDT39137.1"/>
    <property type="molecule type" value="Genomic_DNA"/>
</dbReference>
<keyword evidence="7" id="KW-1185">Reference proteome</keyword>
<dbReference type="PANTHER" id="PTHR35005">
    <property type="entry name" value="3-DEHYDRO-SCYLLO-INOSOSE HYDROLASE"/>
    <property type="match status" value="1"/>
</dbReference>
<keyword evidence="4" id="KW-0862">Zinc</keyword>
<proteinExistence type="inferred from homology"/>
<dbReference type="GO" id="GO:0047789">
    <property type="term" value="F:creatininase activity"/>
    <property type="evidence" value="ECO:0007669"/>
    <property type="project" value="UniProtKB-EC"/>
</dbReference>
<organism evidence="6 7">
    <name type="scientific">Stratiformator vulcanicus</name>
    <dbReference type="NCBI Taxonomy" id="2527980"/>
    <lineage>
        <taxon>Bacteria</taxon>
        <taxon>Pseudomonadati</taxon>
        <taxon>Planctomycetota</taxon>
        <taxon>Planctomycetia</taxon>
        <taxon>Planctomycetales</taxon>
        <taxon>Planctomycetaceae</taxon>
        <taxon>Stratiformator</taxon>
    </lineage>
</organism>
<dbReference type="KEGG" id="svp:Pan189_35400"/>
<evidence type="ECO:0000313" key="7">
    <source>
        <dbReference type="Proteomes" id="UP000317318"/>
    </source>
</evidence>
<dbReference type="GO" id="GO:0009231">
    <property type="term" value="P:riboflavin biosynthetic process"/>
    <property type="evidence" value="ECO:0007669"/>
    <property type="project" value="TreeGrafter"/>
</dbReference>
<dbReference type="AlphaFoldDB" id="A0A517R5G3"/>
<comment type="cofactor">
    <cofactor evidence="1">
        <name>Zn(2+)</name>
        <dbReference type="ChEBI" id="CHEBI:29105"/>
    </cofactor>
</comment>
<dbReference type="InterPro" id="IPR003785">
    <property type="entry name" value="Creatininase/forma_Hydrolase"/>
</dbReference>
<name>A0A517R5G3_9PLAN</name>
<dbReference type="SUPFAM" id="SSF102215">
    <property type="entry name" value="Creatininase"/>
    <property type="match status" value="1"/>
</dbReference>
<evidence type="ECO:0000256" key="5">
    <source>
        <dbReference type="ARBA" id="ARBA00024029"/>
    </source>
</evidence>
<dbReference type="Proteomes" id="UP000317318">
    <property type="component" value="Chromosome"/>
</dbReference>
<dbReference type="GO" id="GO:0046872">
    <property type="term" value="F:metal ion binding"/>
    <property type="evidence" value="ECO:0007669"/>
    <property type="project" value="UniProtKB-KW"/>
</dbReference>
<dbReference type="EC" id="3.5.2.10" evidence="6"/>
<evidence type="ECO:0000313" key="6">
    <source>
        <dbReference type="EMBL" id="QDT39137.1"/>
    </source>
</evidence>
<evidence type="ECO:0000256" key="1">
    <source>
        <dbReference type="ARBA" id="ARBA00001947"/>
    </source>
</evidence>
<evidence type="ECO:0000256" key="2">
    <source>
        <dbReference type="ARBA" id="ARBA00022723"/>
    </source>
</evidence>
<dbReference type="RefSeq" id="WP_310820693.1">
    <property type="nucleotide sequence ID" value="NZ_CP036268.1"/>
</dbReference>
<evidence type="ECO:0000256" key="3">
    <source>
        <dbReference type="ARBA" id="ARBA00022801"/>
    </source>
</evidence>
<dbReference type="Pfam" id="PF02633">
    <property type="entry name" value="Creatininase"/>
    <property type="match status" value="1"/>
</dbReference>
<keyword evidence="2" id="KW-0479">Metal-binding</keyword>
<dbReference type="Gene3D" id="3.40.50.10310">
    <property type="entry name" value="Creatininase"/>
    <property type="match status" value="1"/>
</dbReference>
<sequence length="264" mass="28915">MKRSTPFLAEMTNRELEQFLEKSQTVIIPVGATEQHGPHSPIGTDVIIPQEIARRVAGEIEAVIAPSLAYTLSYPHRGFAAEFSVSIETFMAVIKDLTLSFAQSGFRKIVFLNGHFDNTYPIAYACAQAAEAGLPEGTIAFPINYWDGLTAEERDKYLTLDKGLHAGMTEVSAILAIDPELVDMEQANTEFPNFPETITESPAIHAAFFFTSPGSVYRITKTGTWGDATKATAEQGEEYLGFGVKSVLNLLADIDKTYAELPVR</sequence>
<comment type="similarity">
    <text evidence="5">Belongs to the creatininase superfamily.</text>
</comment>
<dbReference type="PANTHER" id="PTHR35005:SF1">
    <property type="entry name" value="2-AMINO-5-FORMYLAMINO-6-RIBOSYLAMINOPYRIMIDIN-4(3H)-ONE 5'-MONOPHOSPHATE DEFORMYLASE"/>
    <property type="match status" value="1"/>
</dbReference>
<evidence type="ECO:0000256" key="4">
    <source>
        <dbReference type="ARBA" id="ARBA00022833"/>
    </source>
</evidence>
<dbReference type="GO" id="GO:0016811">
    <property type="term" value="F:hydrolase activity, acting on carbon-nitrogen (but not peptide) bonds, in linear amides"/>
    <property type="evidence" value="ECO:0007669"/>
    <property type="project" value="TreeGrafter"/>
</dbReference>
<accession>A0A517R5G3</accession>
<keyword evidence="3 6" id="KW-0378">Hydrolase</keyword>
<dbReference type="InterPro" id="IPR024087">
    <property type="entry name" value="Creatininase-like_sf"/>
</dbReference>
<reference evidence="6 7" key="1">
    <citation type="submission" date="2019-02" db="EMBL/GenBank/DDBJ databases">
        <title>Deep-cultivation of Planctomycetes and their phenomic and genomic characterization uncovers novel biology.</title>
        <authorList>
            <person name="Wiegand S."/>
            <person name="Jogler M."/>
            <person name="Boedeker C."/>
            <person name="Pinto D."/>
            <person name="Vollmers J."/>
            <person name="Rivas-Marin E."/>
            <person name="Kohn T."/>
            <person name="Peeters S.H."/>
            <person name="Heuer A."/>
            <person name="Rast P."/>
            <person name="Oberbeckmann S."/>
            <person name="Bunk B."/>
            <person name="Jeske O."/>
            <person name="Meyerdierks A."/>
            <person name="Storesund J.E."/>
            <person name="Kallscheuer N."/>
            <person name="Luecker S."/>
            <person name="Lage O.M."/>
            <person name="Pohl T."/>
            <person name="Merkel B.J."/>
            <person name="Hornburger P."/>
            <person name="Mueller R.-W."/>
            <person name="Bruemmer F."/>
            <person name="Labrenz M."/>
            <person name="Spormann A.M."/>
            <person name="Op den Camp H."/>
            <person name="Overmann J."/>
            <person name="Amann R."/>
            <person name="Jetten M.S.M."/>
            <person name="Mascher T."/>
            <person name="Medema M.H."/>
            <person name="Devos D.P."/>
            <person name="Kaster A.-K."/>
            <person name="Ovreas L."/>
            <person name="Rohde M."/>
            <person name="Galperin M.Y."/>
            <person name="Jogler C."/>
        </authorList>
    </citation>
    <scope>NUCLEOTIDE SEQUENCE [LARGE SCALE GENOMIC DNA]</scope>
    <source>
        <strain evidence="6 7">Pan189</strain>
    </source>
</reference>
<protein>
    <submittedName>
        <fullName evidence="6">Creatinine amidohydrolase</fullName>
        <ecNumber evidence="6">3.5.2.10</ecNumber>
    </submittedName>
</protein>
<gene>
    <name evidence="6" type="primary">crnA</name>
    <name evidence="6" type="ORF">Pan189_35400</name>
</gene>